<keyword evidence="3 5" id="KW-0949">S-adenosyl-L-methionine</keyword>
<protein>
    <recommendedName>
        <fullName evidence="5">Release factor glutamine methyltransferase</fullName>
        <shortName evidence="5">RF MTase</shortName>
        <ecNumber evidence="5">2.1.1.297</ecNumber>
    </recommendedName>
    <alternativeName>
        <fullName evidence="5">N5-glutamine methyltransferase PrmC</fullName>
    </alternativeName>
    <alternativeName>
        <fullName evidence="5">Protein-(glutamine-N5) MTase PrmC</fullName>
    </alternativeName>
    <alternativeName>
        <fullName evidence="5">Protein-glutamine N-methyltransferase PrmC</fullName>
    </alternativeName>
</protein>
<dbReference type="CDD" id="cd02440">
    <property type="entry name" value="AdoMet_MTases"/>
    <property type="match status" value="1"/>
</dbReference>
<dbReference type="Pfam" id="PF05175">
    <property type="entry name" value="MTS"/>
    <property type="match status" value="1"/>
</dbReference>
<organism evidence="8 9">
    <name type="scientific">Barnesiella intestinihominis YIT 11860</name>
    <dbReference type="NCBI Taxonomy" id="742726"/>
    <lineage>
        <taxon>Bacteria</taxon>
        <taxon>Pseudomonadati</taxon>
        <taxon>Bacteroidota</taxon>
        <taxon>Bacteroidia</taxon>
        <taxon>Bacteroidales</taxon>
        <taxon>Barnesiellaceae</taxon>
        <taxon>Barnesiella</taxon>
    </lineage>
</organism>
<dbReference type="InterPro" id="IPR019874">
    <property type="entry name" value="RF_methyltr_PrmC"/>
</dbReference>
<dbReference type="PATRIC" id="fig|742726.3.peg.2082"/>
<evidence type="ECO:0000259" key="7">
    <source>
        <dbReference type="Pfam" id="PF17827"/>
    </source>
</evidence>
<keyword evidence="2 5" id="KW-0808">Transferase</keyword>
<dbReference type="InterPro" id="IPR007848">
    <property type="entry name" value="Small_mtfrase_dom"/>
</dbReference>
<dbReference type="NCBIfam" id="TIGR00536">
    <property type="entry name" value="hemK_fam"/>
    <property type="match status" value="1"/>
</dbReference>
<evidence type="ECO:0000256" key="1">
    <source>
        <dbReference type="ARBA" id="ARBA00022603"/>
    </source>
</evidence>
<dbReference type="HOGENOM" id="CLU_018398_3_2_10"/>
<accession>K0WVJ0</accession>
<feature type="binding site" evidence="5">
    <location>
        <begin position="218"/>
        <end position="221"/>
    </location>
    <ligand>
        <name>substrate</name>
    </ligand>
</feature>
<evidence type="ECO:0000256" key="5">
    <source>
        <dbReference type="HAMAP-Rule" id="MF_02126"/>
    </source>
</evidence>
<dbReference type="PANTHER" id="PTHR18895:SF74">
    <property type="entry name" value="MTRF1L RELEASE FACTOR GLUTAMINE METHYLTRANSFERASE"/>
    <property type="match status" value="1"/>
</dbReference>
<dbReference type="SUPFAM" id="SSF53335">
    <property type="entry name" value="S-adenosyl-L-methionine-dependent methyltransferases"/>
    <property type="match status" value="1"/>
</dbReference>
<comment type="caution">
    <text evidence="5">Lacks conserved residue(s) required for the propagation of feature annotation.</text>
</comment>
<evidence type="ECO:0000256" key="4">
    <source>
        <dbReference type="ARBA" id="ARBA00048391"/>
    </source>
</evidence>
<name>K0WVJ0_9BACT</name>
<evidence type="ECO:0000313" key="8">
    <source>
        <dbReference type="EMBL" id="EJZ63333.1"/>
    </source>
</evidence>
<dbReference type="GO" id="GO:0003676">
    <property type="term" value="F:nucleic acid binding"/>
    <property type="evidence" value="ECO:0007669"/>
    <property type="project" value="InterPro"/>
</dbReference>
<keyword evidence="1 5" id="KW-0489">Methyltransferase</keyword>
<dbReference type="PANTHER" id="PTHR18895">
    <property type="entry name" value="HEMK METHYLTRANSFERASE"/>
    <property type="match status" value="1"/>
</dbReference>
<dbReference type="Gene3D" id="3.40.50.150">
    <property type="entry name" value="Vaccinia Virus protein VP39"/>
    <property type="match status" value="1"/>
</dbReference>
<dbReference type="InterPro" id="IPR040758">
    <property type="entry name" value="PrmC_N"/>
</dbReference>
<proteinExistence type="inferred from homology"/>
<dbReference type="InterPro" id="IPR002052">
    <property type="entry name" value="DNA_methylase_N6_adenine_CS"/>
</dbReference>
<dbReference type="InterPro" id="IPR004556">
    <property type="entry name" value="HemK-like"/>
</dbReference>
<dbReference type="eggNOG" id="COG2890">
    <property type="taxonomic scope" value="Bacteria"/>
</dbReference>
<evidence type="ECO:0000313" key="9">
    <source>
        <dbReference type="Proteomes" id="UP000006044"/>
    </source>
</evidence>
<dbReference type="GO" id="GO:0102559">
    <property type="term" value="F:peptide chain release factor N(5)-glutamine methyltransferase activity"/>
    <property type="evidence" value="ECO:0007669"/>
    <property type="project" value="UniProtKB-EC"/>
</dbReference>
<feature type="binding site" evidence="5">
    <location>
        <position position="218"/>
    </location>
    <ligand>
        <name>S-adenosyl-L-methionine</name>
        <dbReference type="ChEBI" id="CHEBI:59789"/>
    </ligand>
</feature>
<reference evidence="8 9" key="1">
    <citation type="submission" date="2012-08" db="EMBL/GenBank/DDBJ databases">
        <title>The Genome Sequence of Barnesiella intestinihominis YIT 11860.</title>
        <authorList>
            <consortium name="The Broad Institute Genome Sequencing Platform"/>
            <person name="Earl A."/>
            <person name="Ward D."/>
            <person name="Feldgarden M."/>
            <person name="Gevers D."/>
            <person name="Morotomi M."/>
            <person name="Walker B."/>
            <person name="Young S.K."/>
            <person name="Zeng Q."/>
            <person name="Gargeya S."/>
            <person name="Fitzgerald M."/>
            <person name="Haas B."/>
            <person name="Abouelleil A."/>
            <person name="Alvarado L."/>
            <person name="Arachchi H.M."/>
            <person name="Berlin A.M."/>
            <person name="Chapman S.B."/>
            <person name="Goldberg J."/>
            <person name="Griggs A."/>
            <person name="Gujja S."/>
            <person name="Hansen M."/>
            <person name="Howarth C."/>
            <person name="Imamovic A."/>
            <person name="Larimer J."/>
            <person name="McCowen C."/>
            <person name="Montmayeur A."/>
            <person name="Murphy C."/>
            <person name="Neiman D."/>
            <person name="Pearson M."/>
            <person name="Priest M."/>
            <person name="Roberts A."/>
            <person name="Saif S."/>
            <person name="Shea T."/>
            <person name="Sisk P."/>
            <person name="Sykes S."/>
            <person name="Wortman J."/>
            <person name="Nusbaum C."/>
            <person name="Birren B."/>
        </authorList>
    </citation>
    <scope>NUCLEOTIDE SEQUENCE [LARGE SCALE GENOMIC DNA]</scope>
    <source>
        <strain evidence="8 9">YIT 11860</strain>
    </source>
</reference>
<sequence length="317" mass="35974">MIGVVFLHEISIPKNQNSFLTLHGFTNIDLPMQQSIDLLRRKLGEIYPPGEITGFTRMIFESLCGYTPTDILLHKDTILSEDIHRKIERITDRLSQQEPIQYILGYTDFCGRRFDIAPGALIPRPETEELTRLVITENSGQPSRIADLGTGSGCIAVTLALSLSDSKVEAWDISTEALEIAQRNARKHNAHVNFFQRDILRYDVSELPEESLDIIVSNPPYIRRCESRSMSANVLEYEPHIALFVPNESPLLFYEKIAMDSVRLLSPGGKLYFEINEAQGEACARMLEAAGYKHIRIIKDLYEKNRFVSAIKPIRHG</sequence>
<keyword evidence="9" id="KW-1185">Reference proteome</keyword>
<comment type="function">
    <text evidence="5">Methylates the class 1 translation termination release factors RF1/PrfA and RF2/PrfB on the glutamine residue of the universally conserved GGQ motif.</text>
</comment>
<comment type="caution">
    <text evidence="8">The sequence shown here is derived from an EMBL/GenBank/DDBJ whole genome shotgun (WGS) entry which is preliminary data.</text>
</comment>
<evidence type="ECO:0000256" key="2">
    <source>
        <dbReference type="ARBA" id="ARBA00022679"/>
    </source>
</evidence>
<comment type="catalytic activity">
    <reaction evidence="4 5">
        <text>L-glutaminyl-[peptide chain release factor] + S-adenosyl-L-methionine = N(5)-methyl-L-glutaminyl-[peptide chain release factor] + S-adenosyl-L-homocysteine + H(+)</text>
        <dbReference type="Rhea" id="RHEA:42896"/>
        <dbReference type="Rhea" id="RHEA-COMP:10271"/>
        <dbReference type="Rhea" id="RHEA-COMP:10272"/>
        <dbReference type="ChEBI" id="CHEBI:15378"/>
        <dbReference type="ChEBI" id="CHEBI:30011"/>
        <dbReference type="ChEBI" id="CHEBI:57856"/>
        <dbReference type="ChEBI" id="CHEBI:59789"/>
        <dbReference type="ChEBI" id="CHEBI:61891"/>
        <dbReference type="EC" id="2.1.1.297"/>
    </reaction>
</comment>
<dbReference type="PROSITE" id="PS00092">
    <property type="entry name" value="N6_MTASE"/>
    <property type="match status" value="1"/>
</dbReference>
<feature type="binding site" evidence="5">
    <location>
        <begin position="149"/>
        <end position="153"/>
    </location>
    <ligand>
        <name>S-adenosyl-L-methionine</name>
        <dbReference type="ChEBI" id="CHEBI:59789"/>
    </ligand>
</feature>
<feature type="domain" description="Methyltransferase small" evidence="6">
    <location>
        <begin position="141"/>
        <end position="224"/>
    </location>
</feature>
<dbReference type="InterPro" id="IPR050320">
    <property type="entry name" value="N5-glutamine_MTase"/>
</dbReference>
<dbReference type="STRING" id="742726.HMPREF9448_01987"/>
<dbReference type="GO" id="GO:0032259">
    <property type="term" value="P:methylation"/>
    <property type="evidence" value="ECO:0007669"/>
    <property type="project" value="UniProtKB-KW"/>
</dbReference>
<dbReference type="Gene3D" id="1.10.8.10">
    <property type="entry name" value="DNA helicase RuvA subunit, C-terminal domain"/>
    <property type="match status" value="1"/>
</dbReference>
<dbReference type="HAMAP" id="MF_02126">
    <property type="entry name" value="RF_methyltr_PrmC"/>
    <property type="match status" value="1"/>
</dbReference>
<dbReference type="EMBL" id="ADLE01000014">
    <property type="protein sequence ID" value="EJZ63333.1"/>
    <property type="molecule type" value="Genomic_DNA"/>
</dbReference>
<evidence type="ECO:0000256" key="3">
    <source>
        <dbReference type="ARBA" id="ARBA00022691"/>
    </source>
</evidence>
<feature type="domain" description="Release factor glutamine methyltransferase N-terminal" evidence="7">
    <location>
        <begin position="57"/>
        <end position="105"/>
    </location>
</feature>
<dbReference type="NCBIfam" id="TIGR03534">
    <property type="entry name" value="RF_mod_PrmC"/>
    <property type="match status" value="1"/>
</dbReference>
<feature type="binding site" evidence="5">
    <location>
        <position position="172"/>
    </location>
    <ligand>
        <name>S-adenosyl-L-methionine</name>
        <dbReference type="ChEBI" id="CHEBI:59789"/>
    </ligand>
</feature>
<dbReference type="Pfam" id="PF17827">
    <property type="entry name" value="PrmC_N"/>
    <property type="match status" value="1"/>
</dbReference>
<comment type="similarity">
    <text evidence="5">Belongs to the protein N5-glutamine methyltransferase family. PrmC subfamily.</text>
</comment>
<gene>
    <name evidence="5" type="primary">prmC</name>
    <name evidence="8" type="ORF">HMPREF9448_01987</name>
</gene>
<dbReference type="AlphaFoldDB" id="K0WVJ0"/>
<evidence type="ECO:0000259" key="6">
    <source>
        <dbReference type="Pfam" id="PF05175"/>
    </source>
</evidence>
<dbReference type="InterPro" id="IPR029063">
    <property type="entry name" value="SAM-dependent_MTases_sf"/>
</dbReference>
<dbReference type="Proteomes" id="UP000006044">
    <property type="component" value="Unassembled WGS sequence"/>
</dbReference>
<dbReference type="EC" id="2.1.1.297" evidence="5"/>